<organism evidence="1 2">
    <name type="scientific">Gigaspora margarita</name>
    <dbReference type="NCBI Taxonomy" id="4874"/>
    <lineage>
        <taxon>Eukaryota</taxon>
        <taxon>Fungi</taxon>
        <taxon>Fungi incertae sedis</taxon>
        <taxon>Mucoromycota</taxon>
        <taxon>Glomeromycotina</taxon>
        <taxon>Glomeromycetes</taxon>
        <taxon>Diversisporales</taxon>
        <taxon>Gigasporaceae</taxon>
        <taxon>Gigaspora</taxon>
    </lineage>
</organism>
<dbReference type="Proteomes" id="UP000789901">
    <property type="component" value="Unassembled WGS sequence"/>
</dbReference>
<dbReference type="SUPFAM" id="SSF52540">
    <property type="entry name" value="P-loop containing nucleoside triphosphate hydrolases"/>
    <property type="match status" value="1"/>
</dbReference>
<dbReference type="PANTHER" id="PTHR23274:SF51">
    <property type="entry name" value="OS03G0423850 PROTEIN"/>
    <property type="match status" value="1"/>
</dbReference>
<name>A0ABN7UDP6_GIGMA</name>
<sequence length="180" mass="20734">MALELMNTNIHNRALLHLQSILGKHGRRLEKFSHMPVLIAFSNNEHDNQLIIEHVIEAEIITRKHAGVHAFLPCITLSPSNVSLPFTFKHRQFPIQPAFAMNINKSQEQTLNWVSLYLPTPVFSHGQLYVALSRVTSKKNLKTLISKRQKMNTSRLDHTCNIVTRKSMYIRATEFIQDPE</sequence>
<evidence type="ECO:0000313" key="2">
    <source>
        <dbReference type="Proteomes" id="UP000789901"/>
    </source>
</evidence>
<reference evidence="1 2" key="1">
    <citation type="submission" date="2021-06" db="EMBL/GenBank/DDBJ databases">
        <authorList>
            <person name="Kallberg Y."/>
            <person name="Tangrot J."/>
            <person name="Rosling A."/>
        </authorList>
    </citation>
    <scope>NUCLEOTIDE SEQUENCE [LARGE SCALE GENOMIC DNA]</scope>
    <source>
        <strain evidence="1 2">120-4 pot B 10/14</strain>
    </source>
</reference>
<dbReference type="InterPro" id="IPR027417">
    <property type="entry name" value="P-loop_NTPase"/>
</dbReference>
<dbReference type="PANTHER" id="PTHR23274">
    <property type="entry name" value="DNA HELICASE-RELATED"/>
    <property type="match status" value="1"/>
</dbReference>
<keyword evidence="2" id="KW-1185">Reference proteome</keyword>
<proteinExistence type="predicted"/>
<accession>A0ABN7UDP6</accession>
<comment type="caution">
    <text evidence="1">The sequence shown here is derived from an EMBL/GenBank/DDBJ whole genome shotgun (WGS) entry which is preliminary data.</text>
</comment>
<protein>
    <submittedName>
        <fullName evidence="1">20650_t:CDS:1</fullName>
    </submittedName>
</protein>
<gene>
    <name evidence="1" type="ORF">GMARGA_LOCUS4363</name>
</gene>
<dbReference type="EMBL" id="CAJVQB010001708">
    <property type="protein sequence ID" value="CAG8546919.1"/>
    <property type="molecule type" value="Genomic_DNA"/>
</dbReference>
<evidence type="ECO:0000313" key="1">
    <source>
        <dbReference type="EMBL" id="CAG8546919.1"/>
    </source>
</evidence>